<name>A0AC34GQE5_9BILA</name>
<protein>
    <submittedName>
        <fullName evidence="2">Uncharacterized protein</fullName>
    </submittedName>
</protein>
<evidence type="ECO:0000313" key="1">
    <source>
        <dbReference type="Proteomes" id="UP000887579"/>
    </source>
</evidence>
<dbReference type="WBParaSite" id="ES5_v2.g6840.t1">
    <property type="protein sequence ID" value="ES5_v2.g6840.t1"/>
    <property type="gene ID" value="ES5_v2.g6840"/>
</dbReference>
<organism evidence="1 2">
    <name type="scientific">Panagrolaimus sp. ES5</name>
    <dbReference type="NCBI Taxonomy" id="591445"/>
    <lineage>
        <taxon>Eukaryota</taxon>
        <taxon>Metazoa</taxon>
        <taxon>Ecdysozoa</taxon>
        <taxon>Nematoda</taxon>
        <taxon>Chromadorea</taxon>
        <taxon>Rhabditida</taxon>
        <taxon>Tylenchina</taxon>
        <taxon>Panagrolaimomorpha</taxon>
        <taxon>Panagrolaimoidea</taxon>
        <taxon>Panagrolaimidae</taxon>
        <taxon>Panagrolaimus</taxon>
    </lineage>
</organism>
<sequence length="131" mass="14473">MLGKPSVSEIFPKLAQQIPEKFDLNFNENLVIESAKSENEATLNKSTSPPRKNAAAARSSFGTKSACENGHDISVSSKKNYVVFGPNKNKRFRIKSYAVPTPPYFQLKCNGGTIILALILMVVLVLICFYM</sequence>
<evidence type="ECO:0000313" key="2">
    <source>
        <dbReference type="WBParaSite" id="ES5_v2.g6840.t1"/>
    </source>
</evidence>
<reference evidence="2" key="1">
    <citation type="submission" date="2022-11" db="UniProtKB">
        <authorList>
            <consortium name="WormBaseParasite"/>
        </authorList>
    </citation>
    <scope>IDENTIFICATION</scope>
</reference>
<accession>A0AC34GQE5</accession>
<proteinExistence type="predicted"/>
<dbReference type="Proteomes" id="UP000887579">
    <property type="component" value="Unplaced"/>
</dbReference>